<evidence type="ECO:0000313" key="4">
    <source>
        <dbReference type="Proteomes" id="UP000199403"/>
    </source>
</evidence>
<accession>A0A1H6XG47</accession>
<dbReference type="RefSeq" id="WP_092172865.1">
    <property type="nucleotide sequence ID" value="NZ_FNZH01000003.1"/>
</dbReference>
<keyword evidence="1" id="KW-0732">Signal</keyword>
<dbReference type="Gene3D" id="2.60.40.4070">
    <property type="match status" value="1"/>
</dbReference>
<gene>
    <name evidence="3" type="ORF">SAMN05192553_1035</name>
</gene>
<dbReference type="Gene3D" id="2.60.40.1220">
    <property type="match status" value="3"/>
</dbReference>
<dbReference type="PROSITE" id="PS51841">
    <property type="entry name" value="LTD"/>
    <property type="match status" value="1"/>
</dbReference>
<dbReference type="InterPro" id="IPR001322">
    <property type="entry name" value="Lamin_tail_dom"/>
</dbReference>
<dbReference type="OrthoDB" id="9758406at2"/>
<evidence type="ECO:0000313" key="3">
    <source>
        <dbReference type="EMBL" id="SEJ28088.1"/>
    </source>
</evidence>
<protein>
    <submittedName>
        <fullName evidence="3">Lamin Tail Domain</fullName>
    </submittedName>
</protein>
<dbReference type="InterPro" id="IPR014755">
    <property type="entry name" value="Cu-Rt/internalin_Ig-like"/>
</dbReference>
<dbReference type="Gene3D" id="2.60.40.1260">
    <property type="entry name" value="Lamin Tail domain"/>
    <property type="match status" value="1"/>
</dbReference>
<dbReference type="InterPro" id="IPR036415">
    <property type="entry name" value="Lamin_tail_dom_sf"/>
</dbReference>
<reference evidence="4" key="1">
    <citation type="submission" date="2016-10" db="EMBL/GenBank/DDBJ databases">
        <authorList>
            <person name="Varghese N."/>
            <person name="Submissions S."/>
        </authorList>
    </citation>
    <scope>NUCLEOTIDE SEQUENCE [LARGE SCALE GENOMIC DNA]</scope>
    <source>
        <strain evidence="4">IBRC-M 10761</strain>
    </source>
</reference>
<dbReference type="Pfam" id="PF00932">
    <property type="entry name" value="LTD"/>
    <property type="match status" value="2"/>
</dbReference>
<dbReference type="Proteomes" id="UP000199403">
    <property type="component" value="Unassembled WGS sequence"/>
</dbReference>
<name>A0A1H6XG47_9BACT</name>
<sequence>MKAIILIGYFITFSLPGFAFPTVLNPTRTQDFEERFTLVNHPEEFLPGWSANELRSGPSRVFQASGQGVNQSNALGLQPIASFSAQIYIKIATVGLNGPRISFQARTAKNGSGTRPALVYLSFSSDLAQGFSERIPLGDIGTFPNEDRPFAAYSLPVPAEFAHTAAVTVLLEVEYGPGSGTAARLFLDDFSVEGGAAQAGELTLTEASLVAENILSLQFNQPLQLLKEGVLLNNRYGTPRSIRQPEAGEMHLEFDRPLYTNEYRIQFEQLEVRETGQLLDDWAFTFSIHRPTPVGALIINEVMADPNPKGRVPPEPLLPTAANAEYIELYNRLDRPLLLREFTYNGVPIEERVIAPLSYLILCSPATKPLLEGFGQVAVVDPFRTLPNASGTIRIRDGFSNLIDSLTYSEAFYRDPEKINGGWALERINPFQACSDQFNWLASTAPTGGSPGTQNAVFREEPDTRPFAMVAVQPLSAERIRVSFSKALPPEPAEPPSFSISGLPLQVLQYRAHSLELGLPEPLISETTYLLESGPMIDCFGQPLESDTLSFVFDATAPRLLSVWGVSENRLLLVFDEALEPASASEPENYGLENSTLTITAAQIHESEPNQVRLQVDGTFQPGSEYTLQVNGIADGYGNSQSESVASFAWENFLDSLFFDSPTSLGLQFAGAVAEGTVRNPDNYFLLPAAIRPSRVLPAAGEAAGLVLVFDRELPQNQDFQLEITGISDEQGKERFTFHAPLRWDTRPIQLSRLEIPSSRSLLLEFNKPLDPKWAAVPQFYEVNEGIGLPEEISLPSPDRVQLAFANDFIPGKTYRIQLRHLRDRFGEEMASSIHRSFTWDTLAPRIDTAFLLSPYELKLEWSKAIELPDSVLVNQRLETIFSLDATGKYLSLLTQRPLTDEVLRLRVPLVQARSGEISQNLEYALNHSLFAVSKTSIWDQQTLEITFTDFPDPGTVLFPENYRIGSRPPKEVHLSENGYQVSLLLQETLSLGDTVSIAVAAVNTSEGKSSRPHEASLAYHDGILDLWMEQGQLLRIRQQESLDTTQPWMGDFLVLEEELQPEALLNQSRPDQIQVILDVPIPAGTVWTLQIPPRLTENGTLLPGSLRSFSWNPLPPELLEVDPLPANQLLLHFDKELNPVLAVVPSFYSVNGESPSWVSVEGQGDRVLLTFEAGWEEGQNIRLRIEALEDLDGNTIAPIELAFPYQSPQIPRFKELIINEVMPAPRAGNVLPEAEYLELFNPTELTFPLGGMVLSNSRAETTLPRASVAPGQFLILCPESMTEAFSRFGPVLGLKSWPTLLNSGDVISLKNTQGLLVDRVYYNPGMPLGSEISTNGFSLEVINPWYPCESETNYAPSISENKGTPGQPNAVFDDSPDRTAPRLLSAIPEDDYRILLRFSKPVGPHNEGSSFRLTPEREIRATYSDSLDQFQWVLVLKEPLQQNQAYLLTAENWRDCSGNSLDPAAAELWLKIPGVAEEGDLLLNEILFNPDTGVPKFVEIYNNSEKYLNLKNWKLANATDGEISNRRVIAGGNLILDPFDYLVVTTDAQRLAERYPLNDREKFVEMSLPSYPIRSGTVILLDPDENWVERLDYDEDFHHAFLRDVKGISLERYSVAAPTNDRENWHSAGAHVGHASPGAKNSQVFVPGGSTVGIAVTPEVFVPMAAGEQPFTTISYTMQTPGFQATLRIFTPTGVPVKVLCENAIWGAEGFYTWDGSNERGEKVNAGYYILSAELVHPNGQVQHLKKTVVVGAKF</sequence>
<keyword evidence="4" id="KW-1185">Reference proteome</keyword>
<evidence type="ECO:0000256" key="1">
    <source>
        <dbReference type="ARBA" id="ARBA00022729"/>
    </source>
</evidence>
<proteinExistence type="predicted"/>
<dbReference type="SUPFAM" id="SSF74853">
    <property type="entry name" value="Lamin A/C globular tail domain"/>
    <property type="match status" value="2"/>
</dbReference>
<evidence type="ECO:0000259" key="2">
    <source>
        <dbReference type="PROSITE" id="PS51841"/>
    </source>
</evidence>
<dbReference type="STRING" id="1416801.SAMN05192553_1035"/>
<organism evidence="3 4">
    <name type="scientific">Cyclobacterium xiamenense</name>
    <dbReference type="NCBI Taxonomy" id="1297121"/>
    <lineage>
        <taxon>Bacteria</taxon>
        <taxon>Pseudomonadati</taxon>
        <taxon>Bacteroidota</taxon>
        <taxon>Cytophagia</taxon>
        <taxon>Cytophagales</taxon>
        <taxon>Cyclobacteriaceae</taxon>
        <taxon>Cyclobacterium</taxon>
    </lineage>
</organism>
<feature type="domain" description="LTD" evidence="2">
    <location>
        <begin position="1463"/>
        <end position="1604"/>
    </location>
</feature>
<dbReference type="EMBL" id="FNZH01000003">
    <property type="protein sequence ID" value="SEJ28088.1"/>
    <property type="molecule type" value="Genomic_DNA"/>
</dbReference>